<comment type="caution">
    <text evidence="13">The sequence shown here is derived from an EMBL/GenBank/DDBJ whole genome shotgun (WGS) entry which is preliminary data.</text>
</comment>
<organism evidence="13 14">
    <name type="scientific">Paramuricea clavata</name>
    <name type="common">Red gorgonian</name>
    <name type="synonym">Violescent sea-whip</name>
    <dbReference type="NCBI Taxonomy" id="317549"/>
    <lineage>
        <taxon>Eukaryota</taxon>
        <taxon>Metazoa</taxon>
        <taxon>Cnidaria</taxon>
        <taxon>Anthozoa</taxon>
        <taxon>Octocorallia</taxon>
        <taxon>Malacalcyonacea</taxon>
        <taxon>Plexauridae</taxon>
        <taxon>Paramuricea</taxon>
    </lineage>
</organism>
<evidence type="ECO:0000256" key="6">
    <source>
        <dbReference type="ARBA" id="ARBA00023040"/>
    </source>
</evidence>
<keyword evidence="5 12" id="KW-1133">Transmembrane helix</keyword>
<evidence type="ECO:0000256" key="4">
    <source>
        <dbReference type="ARBA" id="ARBA00022729"/>
    </source>
</evidence>
<feature type="region of interest" description="Disordered" evidence="11">
    <location>
        <begin position="662"/>
        <end position="724"/>
    </location>
</feature>
<dbReference type="PRINTS" id="PR00248">
    <property type="entry name" value="GPCRMGR"/>
</dbReference>
<evidence type="ECO:0000313" key="13">
    <source>
        <dbReference type="EMBL" id="CAB4035563.1"/>
    </source>
</evidence>
<dbReference type="FunFam" id="2.10.50.30:FF:000004">
    <property type="entry name" value="Taste receptor type 1 member 3-like protein"/>
    <property type="match status" value="1"/>
</dbReference>
<feature type="compositionally biased region" description="Basic residues" evidence="11">
    <location>
        <begin position="691"/>
        <end position="700"/>
    </location>
</feature>
<dbReference type="PANTHER" id="PTHR24060">
    <property type="entry name" value="METABOTROPIC GLUTAMATE RECEPTOR"/>
    <property type="match status" value="1"/>
</dbReference>
<dbReference type="EMBL" id="CACRXK020021165">
    <property type="protein sequence ID" value="CAB4035563.1"/>
    <property type="molecule type" value="Genomic_DNA"/>
</dbReference>
<evidence type="ECO:0000256" key="2">
    <source>
        <dbReference type="ARBA" id="ARBA00022475"/>
    </source>
</evidence>
<accession>A0A7D9JSE0</accession>
<dbReference type="InterPro" id="IPR017978">
    <property type="entry name" value="GPCR_3_C"/>
</dbReference>
<dbReference type="Gene3D" id="3.40.50.2300">
    <property type="match status" value="1"/>
</dbReference>
<dbReference type="Pfam" id="PF00003">
    <property type="entry name" value="7tm_3"/>
    <property type="match status" value="1"/>
</dbReference>
<feature type="compositionally biased region" description="Basic and acidic residues" evidence="11">
    <location>
        <begin position="701"/>
        <end position="714"/>
    </location>
</feature>
<feature type="transmembrane region" description="Helical" evidence="12">
    <location>
        <begin position="480"/>
        <end position="506"/>
    </location>
</feature>
<keyword evidence="6" id="KW-0297">G-protein coupled receptor</keyword>
<feature type="transmembrane region" description="Helical" evidence="12">
    <location>
        <begin position="576"/>
        <end position="597"/>
    </location>
</feature>
<dbReference type="Proteomes" id="UP001152795">
    <property type="component" value="Unassembled WGS sequence"/>
</dbReference>
<dbReference type="InterPro" id="IPR028082">
    <property type="entry name" value="Peripla_BP_I"/>
</dbReference>
<dbReference type="PROSITE" id="PS50259">
    <property type="entry name" value="G_PROTEIN_RECEP_F3_4"/>
    <property type="match status" value="1"/>
</dbReference>
<evidence type="ECO:0000313" key="14">
    <source>
        <dbReference type="Proteomes" id="UP001152795"/>
    </source>
</evidence>
<evidence type="ECO:0000256" key="10">
    <source>
        <dbReference type="ARBA" id="ARBA00023224"/>
    </source>
</evidence>
<dbReference type="Pfam" id="PF01094">
    <property type="entry name" value="ANF_receptor"/>
    <property type="match status" value="1"/>
</dbReference>
<dbReference type="InterPro" id="IPR001828">
    <property type="entry name" value="ANF_lig-bd_rcpt"/>
</dbReference>
<keyword evidence="9" id="KW-0325">Glycoprotein</keyword>
<name>A0A7D9JSE0_PARCT</name>
<dbReference type="SUPFAM" id="SSF53822">
    <property type="entry name" value="Periplasmic binding protein-like I"/>
    <property type="match status" value="1"/>
</dbReference>
<dbReference type="InterPro" id="IPR050726">
    <property type="entry name" value="mGluR"/>
</dbReference>
<reference evidence="13" key="1">
    <citation type="submission" date="2020-04" db="EMBL/GenBank/DDBJ databases">
        <authorList>
            <person name="Alioto T."/>
            <person name="Alioto T."/>
            <person name="Gomez Garrido J."/>
        </authorList>
    </citation>
    <scope>NUCLEOTIDE SEQUENCE</scope>
    <source>
        <strain evidence="13">A484AB</strain>
    </source>
</reference>
<dbReference type="CDD" id="cd13953">
    <property type="entry name" value="7tm_classC_mGluR-like"/>
    <property type="match status" value="1"/>
</dbReference>
<dbReference type="OrthoDB" id="5984008at2759"/>
<keyword evidence="3 12" id="KW-0812">Transmembrane</keyword>
<keyword evidence="2" id="KW-1003">Cell membrane</keyword>
<feature type="compositionally biased region" description="Low complexity" evidence="11">
    <location>
        <begin position="664"/>
        <end position="690"/>
    </location>
</feature>
<dbReference type="GO" id="GO:0005886">
    <property type="term" value="C:plasma membrane"/>
    <property type="evidence" value="ECO:0007669"/>
    <property type="project" value="UniProtKB-SubCell"/>
</dbReference>
<dbReference type="GO" id="GO:0004930">
    <property type="term" value="F:G protein-coupled receptor activity"/>
    <property type="evidence" value="ECO:0007669"/>
    <property type="project" value="UniProtKB-KW"/>
</dbReference>
<protein>
    <submittedName>
        <fullName evidence="13">Metabotropic glutamate receptor 3-like</fullName>
    </submittedName>
</protein>
<evidence type="ECO:0000256" key="11">
    <source>
        <dbReference type="SAM" id="MobiDB-lite"/>
    </source>
</evidence>
<dbReference type="InterPro" id="IPR000337">
    <property type="entry name" value="GPCR_3"/>
</dbReference>
<dbReference type="AlphaFoldDB" id="A0A7D9JSE0"/>
<dbReference type="Pfam" id="PF07562">
    <property type="entry name" value="NCD3G"/>
    <property type="match status" value="1"/>
</dbReference>
<feature type="transmembrane region" description="Helical" evidence="12">
    <location>
        <begin position="541"/>
        <end position="564"/>
    </location>
</feature>
<sequence>MVDLILKLRWNIVVVLYVDNEFGHYAADCFRTAIRRLKTKICIAYDGRFSKASGREDIKKVVEGIKKVKSRVITFFGTIEDFVYFQENSDAFDANSYVWISSELWLRSDLIGISPSIKHMLTIIPEQGYSKDRFDEYLGGRADVNKTCSHVHRNNMKYERECEDNHRSEPNCSFECSKYIPHVLDAVYAVAMGMHNMLGCQSGKSCRNNLHRLKSMQNRSLLDFIKKLNFSNNLTNQTISFDSNGNPRVTRFTVVKLEIGNGAYSNTTIGNWICREENETPSCKGRLSNSIFEVVNPTSFNSSCGPTCTPGWYKSVKEDHPDCCWTCKRCTGNKFTNTSGQFSCDQCDDSKWPDSNHTSCAEIEHEYLDIRSAPGVLILAWNCLGVAVVLFVGGVFLKYSASHIVKASSRQLSLLLLVGISADFAILIALLREPNVSQCTAIFVFGHAANCLVAGTLFLKTNRIHRIFRKSAMTERPRCLGNACQLSIITLLVLIELTLSTIILVFQPENGEVKVTYIMQGDSKKAFLLCNFFGKTFQNDLFHVLLWSYECGMIFVCTYQAYLVRKVPENYNEARYITFTMVTISMNIIVYVITTSGMEGKNLMLVFCIFQSLKASVALGCMFLPKVYVILFQPEKNVPHNPVQSKLGTFVEENSAVRIKPHDSISSGSSIQGSVSSEASTAGSGTAPTSTRRRPYRKVGAKMEEEGPEDKFESAGDDLPAREQGVLPACKQDVSTDTTEGLKGSANIVLVNSLATSNNTA</sequence>
<dbReference type="InterPro" id="IPR011500">
    <property type="entry name" value="GPCR_3_9-Cys_dom"/>
</dbReference>
<evidence type="ECO:0000256" key="1">
    <source>
        <dbReference type="ARBA" id="ARBA00004651"/>
    </source>
</evidence>
<evidence type="ECO:0000256" key="9">
    <source>
        <dbReference type="ARBA" id="ARBA00023180"/>
    </source>
</evidence>
<keyword evidence="8 13" id="KW-0675">Receptor</keyword>
<keyword evidence="7 12" id="KW-0472">Membrane</keyword>
<feature type="transmembrane region" description="Helical" evidence="12">
    <location>
        <begin position="442"/>
        <end position="459"/>
    </location>
</feature>
<evidence type="ECO:0000256" key="7">
    <source>
        <dbReference type="ARBA" id="ARBA00023136"/>
    </source>
</evidence>
<dbReference type="Gene3D" id="2.10.50.30">
    <property type="entry name" value="GPCR, family 3, nine cysteines domain"/>
    <property type="match status" value="1"/>
</dbReference>
<evidence type="ECO:0000256" key="12">
    <source>
        <dbReference type="SAM" id="Phobius"/>
    </source>
</evidence>
<proteinExistence type="predicted"/>
<keyword evidence="10" id="KW-0807">Transducer</keyword>
<keyword evidence="14" id="KW-1185">Reference proteome</keyword>
<evidence type="ECO:0000256" key="3">
    <source>
        <dbReference type="ARBA" id="ARBA00022692"/>
    </source>
</evidence>
<evidence type="ECO:0000256" key="5">
    <source>
        <dbReference type="ARBA" id="ARBA00022989"/>
    </source>
</evidence>
<feature type="transmembrane region" description="Helical" evidence="12">
    <location>
        <begin position="378"/>
        <end position="400"/>
    </location>
</feature>
<feature type="transmembrane region" description="Helical" evidence="12">
    <location>
        <begin position="412"/>
        <end position="430"/>
    </location>
</feature>
<dbReference type="InterPro" id="IPR038550">
    <property type="entry name" value="GPCR_3_9-Cys_sf"/>
</dbReference>
<gene>
    <name evidence="13" type="ORF">PACLA_8A045371</name>
</gene>
<comment type="subcellular location">
    <subcellularLocation>
        <location evidence="1">Cell membrane</location>
        <topology evidence="1">Multi-pass membrane protein</topology>
    </subcellularLocation>
</comment>
<keyword evidence="4" id="KW-0732">Signal</keyword>
<evidence type="ECO:0000256" key="8">
    <source>
        <dbReference type="ARBA" id="ARBA00023170"/>
    </source>
</evidence>